<dbReference type="InterPro" id="IPR036249">
    <property type="entry name" value="Thioredoxin-like_sf"/>
</dbReference>
<dbReference type="Proteomes" id="UP001177023">
    <property type="component" value="Unassembled WGS sequence"/>
</dbReference>
<feature type="compositionally biased region" description="Basic and acidic residues" evidence="1">
    <location>
        <begin position="104"/>
        <end position="117"/>
    </location>
</feature>
<accession>A0AA36DBW7</accession>
<evidence type="ECO:0000256" key="1">
    <source>
        <dbReference type="SAM" id="MobiDB-lite"/>
    </source>
</evidence>
<evidence type="ECO:0000313" key="5">
    <source>
        <dbReference type="Proteomes" id="UP001177023"/>
    </source>
</evidence>
<sequence>MREVQQWAWLIALIFCLATIWATPASDQRAKEEAYRNQLREFRQQQGRRGHHNQHQPHHARHRSTERPEDPYRYAHQPSTNSSESQRKPDERYQEYLERFEQMRRERQNRVYAETRRRPPKKTTTSAGFRKAEVFKVQAQVEQDYLETNRIGSADSQWDQPRRIDNEIINSEKRREPHYKAEKERVEAEKKHKQQESLAKDVLARQREKDLRDWKELKERKTPAPRFTDPRYWTQKPIHHPFDKDEHYPPSHIHDHHRKHPPHLTHPWRPPILSNSIDQPLTYYNMVRTDELKEAVMRGETWVVLIYAPWCAHSRRAIAEFPNVAAQMSQVTGRRVSLAAFNVKNFEHAPVPHELYARYIPTVRLFAPEIHNADNYIEYDSMIQAKWLIPWIEEQTQALNMRRRHRHRRHHHHHQPHNPEE</sequence>
<keyword evidence="2" id="KW-0732">Signal</keyword>
<gene>
    <name evidence="4" type="ORF">MSPICULIGERA_LOCUS21895</name>
</gene>
<feature type="region of interest" description="Disordered" evidence="1">
    <location>
        <begin position="173"/>
        <end position="204"/>
    </location>
</feature>
<proteinExistence type="predicted"/>
<feature type="region of interest" description="Disordered" evidence="1">
    <location>
        <begin position="44"/>
        <end position="92"/>
    </location>
</feature>
<dbReference type="Gene3D" id="3.40.30.10">
    <property type="entry name" value="Glutaredoxin"/>
    <property type="match status" value="1"/>
</dbReference>
<feature type="compositionally biased region" description="Basic and acidic residues" evidence="1">
    <location>
        <begin position="63"/>
        <end position="73"/>
    </location>
</feature>
<dbReference type="EMBL" id="CATQJA010002665">
    <property type="protein sequence ID" value="CAJ0583826.1"/>
    <property type="molecule type" value="Genomic_DNA"/>
</dbReference>
<evidence type="ECO:0000259" key="3">
    <source>
        <dbReference type="Pfam" id="PF00085"/>
    </source>
</evidence>
<feature type="non-terminal residue" evidence="4">
    <location>
        <position position="1"/>
    </location>
</feature>
<feature type="chain" id="PRO_5041420450" description="Thioredoxin domain-containing protein" evidence="2">
    <location>
        <begin position="23"/>
        <end position="421"/>
    </location>
</feature>
<feature type="compositionally biased region" description="Basic residues" evidence="1">
    <location>
        <begin position="46"/>
        <end position="62"/>
    </location>
</feature>
<feature type="region of interest" description="Disordered" evidence="1">
    <location>
        <begin position="104"/>
        <end position="127"/>
    </location>
</feature>
<dbReference type="SUPFAM" id="SSF52833">
    <property type="entry name" value="Thioredoxin-like"/>
    <property type="match status" value="1"/>
</dbReference>
<name>A0AA36DBW7_9BILA</name>
<comment type="caution">
    <text evidence="4">The sequence shown here is derived from an EMBL/GenBank/DDBJ whole genome shotgun (WGS) entry which is preliminary data.</text>
</comment>
<dbReference type="InterPro" id="IPR013766">
    <property type="entry name" value="Thioredoxin_domain"/>
</dbReference>
<dbReference type="Pfam" id="PF00085">
    <property type="entry name" value="Thioredoxin"/>
    <property type="match status" value="1"/>
</dbReference>
<evidence type="ECO:0000313" key="4">
    <source>
        <dbReference type="EMBL" id="CAJ0583826.1"/>
    </source>
</evidence>
<feature type="signal peptide" evidence="2">
    <location>
        <begin position="1"/>
        <end position="22"/>
    </location>
</feature>
<organism evidence="4 5">
    <name type="scientific">Mesorhabditis spiculigera</name>
    <dbReference type="NCBI Taxonomy" id="96644"/>
    <lineage>
        <taxon>Eukaryota</taxon>
        <taxon>Metazoa</taxon>
        <taxon>Ecdysozoa</taxon>
        <taxon>Nematoda</taxon>
        <taxon>Chromadorea</taxon>
        <taxon>Rhabditida</taxon>
        <taxon>Rhabditina</taxon>
        <taxon>Rhabditomorpha</taxon>
        <taxon>Rhabditoidea</taxon>
        <taxon>Rhabditidae</taxon>
        <taxon>Mesorhabditinae</taxon>
        <taxon>Mesorhabditis</taxon>
    </lineage>
</organism>
<keyword evidence="5" id="KW-1185">Reference proteome</keyword>
<reference evidence="4" key="1">
    <citation type="submission" date="2023-06" db="EMBL/GenBank/DDBJ databases">
        <authorList>
            <person name="Delattre M."/>
        </authorList>
    </citation>
    <scope>NUCLEOTIDE SEQUENCE</scope>
    <source>
        <strain evidence="4">AF72</strain>
    </source>
</reference>
<protein>
    <recommendedName>
        <fullName evidence="3">Thioredoxin domain-containing protein</fullName>
    </recommendedName>
</protein>
<feature type="region of interest" description="Disordered" evidence="1">
    <location>
        <begin position="402"/>
        <end position="421"/>
    </location>
</feature>
<feature type="domain" description="Thioredoxin" evidence="3">
    <location>
        <begin position="287"/>
        <end position="373"/>
    </location>
</feature>
<dbReference type="AlphaFoldDB" id="A0AA36DBW7"/>
<evidence type="ECO:0000256" key="2">
    <source>
        <dbReference type="SAM" id="SignalP"/>
    </source>
</evidence>
<dbReference type="CDD" id="cd02961">
    <property type="entry name" value="PDI_a_family"/>
    <property type="match status" value="1"/>
</dbReference>